<reference evidence="2" key="1">
    <citation type="journal article" date="2019" name="Int. J. Syst. Evol. Microbiol.">
        <title>The Global Catalogue of Microorganisms (GCM) 10K type strain sequencing project: providing services to taxonomists for standard genome sequencing and annotation.</title>
        <authorList>
            <consortium name="The Broad Institute Genomics Platform"/>
            <consortium name="The Broad Institute Genome Sequencing Center for Infectious Disease"/>
            <person name="Wu L."/>
            <person name="Ma J."/>
        </authorList>
    </citation>
    <scope>NUCLEOTIDE SEQUENCE [LARGE SCALE GENOMIC DNA]</scope>
    <source>
        <strain evidence="2">KCTC 52277</strain>
    </source>
</reference>
<evidence type="ECO:0000313" key="2">
    <source>
        <dbReference type="Proteomes" id="UP001595621"/>
    </source>
</evidence>
<name>A0ABV7G9D1_9GAMM</name>
<sequence>MHRKLKLPEKTCPVCQRPFRWRRKWRNHWDDVVYCSKRCRGNRSDASKSQD</sequence>
<comment type="caution">
    <text evidence="1">The sequence shown here is derived from an EMBL/GenBank/DDBJ whole genome shotgun (WGS) entry which is preliminary data.</text>
</comment>
<gene>
    <name evidence="1" type="ORF">ACFOE0_07845</name>
</gene>
<protein>
    <submittedName>
        <fullName evidence="1">DUF2256 domain-containing protein</fullName>
    </submittedName>
</protein>
<accession>A0ABV7G9D1</accession>
<dbReference type="InterPro" id="IPR017136">
    <property type="entry name" value="UCP037205"/>
</dbReference>
<dbReference type="PIRSF" id="PIRSF037205">
    <property type="entry name" value="UCP037205"/>
    <property type="match status" value="1"/>
</dbReference>
<keyword evidence="2" id="KW-1185">Reference proteome</keyword>
<organism evidence="1 2">
    <name type="scientific">Shewanella submarina</name>
    <dbReference type="NCBI Taxonomy" id="2016376"/>
    <lineage>
        <taxon>Bacteria</taxon>
        <taxon>Pseudomonadati</taxon>
        <taxon>Pseudomonadota</taxon>
        <taxon>Gammaproteobacteria</taxon>
        <taxon>Alteromonadales</taxon>
        <taxon>Shewanellaceae</taxon>
        <taxon>Shewanella</taxon>
    </lineage>
</organism>
<dbReference type="RefSeq" id="WP_248937527.1">
    <property type="nucleotide sequence ID" value="NZ_JAKILF010000010.1"/>
</dbReference>
<dbReference type="Proteomes" id="UP001595621">
    <property type="component" value="Unassembled WGS sequence"/>
</dbReference>
<proteinExistence type="predicted"/>
<evidence type="ECO:0000313" key="1">
    <source>
        <dbReference type="EMBL" id="MFC3138104.1"/>
    </source>
</evidence>
<dbReference type="Pfam" id="PF10013">
    <property type="entry name" value="DUF2256"/>
    <property type="match status" value="1"/>
</dbReference>
<dbReference type="PANTHER" id="PTHR37463">
    <property type="entry name" value="GSL3115 PROTEIN"/>
    <property type="match status" value="1"/>
</dbReference>
<dbReference type="EMBL" id="JBHRTD010000007">
    <property type="protein sequence ID" value="MFC3138104.1"/>
    <property type="molecule type" value="Genomic_DNA"/>
</dbReference>
<dbReference type="PANTHER" id="PTHR37463:SF1">
    <property type="entry name" value="DUF2256 DOMAIN-CONTAINING PROTEIN"/>
    <property type="match status" value="1"/>
</dbReference>